<name>A0A1I3BVX8_9RHOB</name>
<gene>
    <name evidence="10" type="ORF">SAMN05216258_101363</name>
</gene>
<dbReference type="PANTHER" id="PTHR43742">
    <property type="entry name" value="TRIMETHYLAMINE-N-OXIDE REDUCTASE"/>
    <property type="match status" value="1"/>
</dbReference>
<dbReference type="Gene3D" id="3.40.50.740">
    <property type="match status" value="1"/>
</dbReference>
<evidence type="ECO:0000256" key="2">
    <source>
        <dbReference type="ARBA" id="ARBA00010312"/>
    </source>
</evidence>
<dbReference type="GO" id="GO:0009055">
    <property type="term" value="F:electron transfer activity"/>
    <property type="evidence" value="ECO:0007669"/>
    <property type="project" value="TreeGrafter"/>
</dbReference>
<dbReference type="Proteomes" id="UP000199377">
    <property type="component" value="Unassembled WGS sequence"/>
</dbReference>
<dbReference type="GO" id="GO:0030151">
    <property type="term" value="F:molybdenum ion binding"/>
    <property type="evidence" value="ECO:0007669"/>
    <property type="project" value="TreeGrafter"/>
</dbReference>
<dbReference type="GO" id="GO:0009061">
    <property type="term" value="P:anaerobic respiration"/>
    <property type="evidence" value="ECO:0007669"/>
    <property type="project" value="TreeGrafter"/>
</dbReference>
<dbReference type="SUPFAM" id="SSF50692">
    <property type="entry name" value="ADC-like"/>
    <property type="match status" value="1"/>
</dbReference>
<dbReference type="InterPro" id="IPR050612">
    <property type="entry name" value="Prok_Mopterin_Oxidored"/>
</dbReference>
<evidence type="ECO:0000259" key="8">
    <source>
        <dbReference type="Pfam" id="PF01568"/>
    </source>
</evidence>
<dbReference type="Gene3D" id="2.40.40.20">
    <property type="match status" value="1"/>
</dbReference>
<dbReference type="GO" id="GO:0043546">
    <property type="term" value="F:molybdopterin cofactor binding"/>
    <property type="evidence" value="ECO:0007669"/>
    <property type="project" value="InterPro"/>
</dbReference>
<evidence type="ECO:0000256" key="4">
    <source>
        <dbReference type="ARBA" id="ARBA00022723"/>
    </source>
</evidence>
<dbReference type="InterPro" id="IPR006655">
    <property type="entry name" value="Mopterin_OxRdtase_prok_CS"/>
</dbReference>
<sequence length="769" mass="83910">MTVRQSFRSAFHTGAFTAHVEDGKLVSVTPFEHDPHPDESIHAWPEMVHAGSRVMRPSVRRGWLKRAERDGRMVPEGVRGEDVFHEVPWDEALEMVAGELDRIRKTHGNEALFGGSYGWASGGRLHNAQNLTRRFMWSIGGCTTQVTNYSYGAGMTLLPHVLGSNEAIWGAGSDWRSIAANCDRLVAFGGLCRKNWKVQSGGFGAHGFENVVRILGQAKTKVINVSPLRSDVAPIEAEWLPVRPNSDCALILALIWVVQDKGAEDRAFLDKYTVGADRVLAYVRGDVDGIAKTPAWAAEKTGVPAAEIQALGEDLIGKRVMLTATWSLQRQDHGEQPFWALVALASVLGQVGLPGGGVFFGYGSTGGFGQPKVSTPLFGMPTPRSEGSLGIPVARVADCLLTPGGTFEYDGQEMTFPDIRLVYWAGGNPFHHHQDLNRLRKAFQRPETVIVHEPWWTGTARHADIVLPATTPLERDDYAGSSRDPWILSVAKAVSVGEARDDFAIFSDLADRLGGGEDFHQGLDVEGWLRKLWGQTSAALAVRGVNTPDWDTFREMGYFKVPEPADVFDLYADFRHNPRANKLGTPSGKIELFSETIAGFGYDDCPGHPVWIEPKEWLGKAGDWPLHMLSNQPADKLHSQLDGSSVSQKAKIHDRAELLMNPADAAARGLEDGSVVRVFNARGACLAGLRVSDEIMPGVVRLPTGAMFDPGPDGLERHGNPNVLTRDEGTSRLGQGCSAQSCLVEVEAFTGPVPRVEVFDPPVFIAREA</sequence>
<comment type="cofactor">
    <cofactor evidence="1">
        <name>Mo-bis(molybdopterin guanine dinucleotide)</name>
        <dbReference type="ChEBI" id="CHEBI:60539"/>
    </cofactor>
</comment>
<dbReference type="STRING" id="1114924.SAMN05216258_101363"/>
<dbReference type="GO" id="GO:0016491">
    <property type="term" value="F:oxidoreductase activity"/>
    <property type="evidence" value="ECO:0007669"/>
    <property type="project" value="UniProtKB-KW"/>
</dbReference>
<evidence type="ECO:0000256" key="1">
    <source>
        <dbReference type="ARBA" id="ARBA00001942"/>
    </source>
</evidence>
<dbReference type="PROSITE" id="PS00490">
    <property type="entry name" value="MOLYBDOPTERIN_PROK_2"/>
    <property type="match status" value="1"/>
</dbReference>
<dbReference type="CDD" id="cd02793">
    <property type="entry name" value="MopB_CT_DMSOR-BSOR-TMAOR"/>
    <property type="match status" value="1"/>
</dbReference>
<dbReference type="InterPro" id="IPR006657">
    <property type="entry name" value="MoPterin_dinucl-bd_dom"/>
</dbReference>
<comment type="similarity">
    <text evidence="2">Belongs to the prokaryotic molybdopterin-containing oxidoreductase family.</text>
</comment>
<evidence type="ECO:0000313" key="11">
    <source>
        <dbReference type="Proteomes" id="UP000199377"/>
    </source>
</evidence>
<dbReference type="Pfam" id="PF18364">
    <property type="entry name" value="Molybdopterin_N"/>
    <property type="match status" value="1"/>
</dbReference>
<dbReference type="EMBL" id="FOQH01000001">
    <property type="protein sequence ID" value="SFH66089.1"/>
    <property type="molecule type" value="Genomic_DNA"/>
</dbReference>
<keyword evidence="6" id="KW-0560">Oxidoreductase</keyword>
<dbReference type="InterPro" id="IPR041460">
    <property type="entry name" value="Molybdopterin_N"/>
</dbReference>
<accession>A0A1I3BVX8</accession>
<keyword evidence="4" id="KW-0479">Metal-binding</keyword>
<evidence type="ECO:0000313" key="10">
    <source>
        <dbReference type="EMBL" id="SFH66089.1"/>
    </source>
</evidence>
<keyword evidence="11" id="KW-1185">Reference proteome</keyword>
<feature type="domain" description="Molybdopterin dinucleotide-binding" evidence="8">
    <location>
        <begin position="626"/>
        <end position="742"/>
    </location>
</feature>
<dbReference type="RefSeq" id="WP_092857220.1">
    <property type="nucleotide sequence ID" value="NZ_FOQH01000001.1"/>
</dbReference>
<dbReference type="SUPFAM" id="SSF53706">
    <property type="entry name" value="Formate dehydrogenase/DMSO reductase, domains 1-3"/>
    <property type="match status" value="1"/>
</dbReference>
<dbReference type="PANTHER" id="PTHR43742:SF10">
    <property type="entry name" value="TRIMETHYLAMINE-N-OXIDE REDUCTASE 2"/>
    <property type="match status" value="1"/>
</dbReference>
<dbReference type="Gene3D" id="3.40.228.10">
    <property type="entry name" value="Dimethylsulfoxide Reductase, domain 2"/>
    <property type="match status" value="1"/>
</dbReference>
<evidence type="ECO:0000256" key="5">
    <source>
        <dbReference type="ARBA" id="ARBA00022764"/>
    </source>
</evidence>
<keyword evidence="5" id="KW-0574">Periplasm</keyword>
<evidence type="ECO:0000259" key="9">
    <source>
        <dbReference type="Pfam" id="PF18364"/>
    </source>
</evidence>
<dbReference type="OrthoDB" id="9759518at2"/>
<dbReference type="InterPro" id="IPR009010">
    <property type="entry name" value="Asp_de-COase-like_dom_sf"/>
</dbReference>
<feature type="domain" description="Molybdopterin oxidoreductase N-terminal" evidence="9">
    <location>
        <begin position="13"/>
        <end position="49"/>
    </location>
</feature>
<evidence type="ECO:0000256" key="6">
    <source>
        <dbReference type="ARBA" id="ARBA00023002"/>
    </source>
</evidence>
<proteinExistence type="inferred from homology"/>
<dbReference type="AlphaFoldDB" id="A0A1I3BVX8"/>
<dbReference type="Gene3D" id="3.90.55.10">
    <property type="entry name" value="Dimethylsulfoxide Reductase, domain 3"/>
    <property type="match status" value="1"/>
</dbReference>
<evidence type="ECO:0000259" key="7">
    <source>
        <dbReference type="Pfam" id="PF00384"/>
    </source>
</evidence>
<keyword evidence="3" id="KW-0500">Molybdenum</keyword>
<reference evidence="10 11" key="1">
    <citation type="submission" date="2016-10" db="EMBL/GenBank/DDBJ databases">
        <authorList>
            <person name="de Groot N.N."/>
        </authorList>
    </citation>
    <scope>NUCLEOTIDE SEQUENCE [LARGE SCALE GENOMIC DNA]</scope>
    <source>
        <strain evidence="10 11">CGMCC 1.11030</strain>
    </source>
</reference>
<dbReference type="Pfam" id="PF01568">
    <property type="entry name" value="Molydop_binding"/>
    <property type="match status" value="1"/>
</dbReference>
<feature type="domain" description="Molybdopterin oxidoreductase" evidence="7">
    <location>
        <begin position="53"/>
        <end position="512"/>
    </location>
</feature>
<protein>
    <submittedName>
        <fullName evidence="10">Biotin/methionine sulfoxide reductase</fullName>
    </submittedName>
</protein>
<organism evidence="10 11">
    <name type="scientific">Albimonas pacifica</name>
    <dbReference type="NCBI Taxonomy" id="1114924"/>
    <lineage>
        <taxon>Bacteria</taxon>
        <taxon>Pseudomonadati</taxon>
        <taxon>Pseudomonadota</taxon>
        <taxon>Alphaproteobacteria</taxon>
        <taxon>Rhodobacterales</taxon>
        <taxon>Paracoccaceae</taxon>
        <taxon>Albimonas</taxon>
    </lineage>
</organism>
<dbReference type="InterPro" id="IPR041954">
    <property type="entry name" value="CT_DMSOR/BSOR/TMAOR"/>
</dbReference>
<dbReference type="GO" id="GO:0030288">
    <property type="term" value="C:outer membrane-bounded periplasmic space"/>
    <property type="evidence" value="ECO:0007669"/>
    <property type="project" value="TreeGrafter"/>
</dbReference>
<evidence type="ECO:0000256" key="3">
    <source>
        <dbReference type="ARBA" id="ARBA00022505"/>
    </source>
</evidence>
<dbReference type="Pfam" id="PF00384">
    <property type="entry name" value="Molybdopterin"/>
    <property type="match status" value="1"/>
</dbReference>
<dbReference type="InterPro" id="IPR006656">
    <property type="entry name" value="Mopterin_OxRdtase"/>
</dbReference>